<evidence type="ECO:0000313" key="2">
    <source>
        <dbReference type="Proteomes" id="UP000026961"/>
    </source>
</evidence>
<keyword evidence="2" id="KW-1185">Reference proteome</keyword>
<proteinExistence type="predicted"/>
<dbReference type="EnsemblPlants" id="OGLUM03G20590.1">
    <property type="protein sequence ID" value="OGLUM03G20590.1"/>
    <property type="gene ID" value="OGLUM03G20590"/>
</dbReference>
<dbReference type="Gramene" id="OGLUM03G20590.1">
    <property type="protein sequence ID" value="OGLUM03G20590.1"/>
    <property type="gene ID" value="OGLUM03G20590"/>
</dbReference>
<sequence length="105" mass="11540">MELPWAATNMGEMVATMAGGLAHQRTPVQLLLFVCQNELNAPVALGRVRSDTGHPEQWTVEQASSSIDFGMIERTIGFCLNFVQNIMENIVNMTRNGAPHAVIRS</sequence>
<evidence type="ECO:0000313" key="1">
    <source>
        <dbReference type="EnsemblPlants" id="OGLUM03G20590.1"/>
    </source>
</evidence>
<dbReference type="HOGENOM" id="CLU_177291_0_0_1"/>
<dbReference type="Proteomes" id="UP000026961">
    <property type="component" value="Chromosome 3"/>
</dbReference>
<organism evidence="1">
    <name type="scientific">Oryza glumipatula</name>
    <dbReference type="NCBI Taxonomy" id="40148"/>
    <lineage>
        <taxon>Eukaryota</taxon>
        <taxon>Viridiplantae</taxon>
        <taxon>Streptophyta</taxon>
        <taxon>Embryophyta</taxon>
        <taxon>Tracheophyta</taxon>
        <taxon>Spermatophyta</taxon>
        <taxon>Magnoliopsida</taxon>
        <taxon>Liliopsida</taxon>
        <taxon>Poales</taxon>
        <taxon>Poaceae</taxon>
        <taxon>BOP clade</taxon>
        <taxon>Oryzoideae</taxon>
        <taxon>Oryzeae</taxon>
        <taxon>Oryzinae</taxon>
        <taxon>Oryza</taxon>
    </lineage>
</organism>
<name>A0A0D9Z8B4_9ORYZ</name>
<reference evidence="1" key="2">
    <citation type="submission" date="2018-05" db="EMBL/GenBank/DDBJ databases">
        <title>OgluRS3 (Oryza glumaepatula Reference Sequence Version 3).</title>
        <authorList>
            <person name="Zhang J."/>
            <person name="Kudrna D."/>
            <person name="Lee S."/>
            <person name="Talag J."/>
            <person name="Welchert J."/>
            <person name="Wing R.A."/>
        </authorList>
    </citation>
    <scope>NUCLEOTIDE SEQUENCE [LARGE SCALE GENOMIC DNA]</scope>
</reference>
<protein>
    <submittedName>
        <fullName evidence="1">Uncharacterized protein</fullName>
    </submittedName>
</protein>
<accession>A0A0D9Z8B4</accession>
<reference evidence="1" key="1">
    <citation type="submission" date="2015-04" db="UniProtKB">
        <authorList>
            <consortium name="EnsemblPlants"/>
        </authorList>
    </citation>
    <scope>IDENTIFICATION</scope>
</reference>
<dbReference type="AlphaFoldDB" id="A0A0D9Z8B4"/>